<accession>A0A5R9DT03</accession>
<evidence type="ECO:0000256" key="1">
    <source>
        <dbReference type="SAM" id="MobiDB-lite"/>
    </source>
</evidence>
<dbReference type="EMBL" id="VAWE01000002">
    <property type="protein sequence ID" value="TLQ39265.1"/>
    <property type="molecule type" value="Genomic_DNA"/>
</dbReference>
<feature type="region of interest" description="Disordered" evidence="1">
    <location>
        <begin position="202"/>
        <end position="221"/>
    </location>
</feature>
<feature type="region of interest" description="Disordered" evidence="1">
    <location>
        <begin position="1"/>
        <end position="32"/>
    </location>
</feature>
<evidence type="ECO:0008006" key="4">
    <source>
        <dbReference type="Google" id="ProtNLM"/>
    </source>
</evidence>
<comment type="caution">
    <text evidence="2">The sequence shown here is derived from an EMBL/GenBank/DDBJ whole genome shotgun (WGS) entry which is preliminary data.</text>
</comment>
<dbReference type="SUPFAM" id="SSF52540">
    <property type="entry name" value="P-loop containing nucleoside triphosphate hydrolases"/>
    <property type="match status" value="1"/>
</dbReference>
<dbReference type="AlphaFoldDB" id="A0A5R9DT03"/>
<organism evidence="2 3">
    <name type="scientific">Streptomyces marianii</name>
    <dbReference type="NCBI Taxonomy" id="1817406"/>
    <lineage>
        <taxon>Bacteria</taxon>
        <taxon>Bacillati</taxon>
        <taxon>Actinomycetota</taxon>
        <taxon>Actinomycetes</taxon>
        <taxon>Kitasatosporales</taxon>
        <taxon>Streptomycetaceae</taxon>
        <taxon>Streptomyces</taxon>
    </lineage>
</organism>
<dbReference type="RefSeq" id="WP_138058077.1">
    <property type="nucleotide sequence ID" value="NZ_VAWE01000002.1"/>
</dbReference>
<protein>
    <recommendedName>
        <fullName evidence="4">FtsK domain-containing protein</fullName>
    </recommendedName>
</protein>
<evidence type="ECO:0000313" key="3">
    <source>
        <dbReference type="Proteomes" id="UP000305921"/>
    </source>
</evidence>
<name>A0A5R9DT03_9ACTN</name>
<gene>
    <name evidence="2" type="ORF">FEF34_38370</name>
</gene>
<proteinExistence type="predicted"/>
<dbReference type="OrthoDB" id="4191836at2"/>
<keyword evidence="3" id="KW-1185">Reference proteome</keyword>
<sequence>MNPTRPRTPRLPRPDVHLTRGPGRRAAQRSPHPLIGLGADDAPVHLTPDDGHALLTAPAGMGTTELLRTLGVQALAAGRQVDILDVSGCEHLWAQGREHVTYLDDPDQLHRHLMGLAHQARGRSRAGVPGPPRLLLVENDGTTEVLRHHHADPRPNGVPLDALTAVLAHGRPVGMQVVLACRELPPPLRHLRSLFTTRLVIDPDGPGADSTHAPPSSPAGFRPGLWQHINAAGRRLVQAARITEQDAARFIPTRPAARDTKESHR</sequence>
<evidence type="ECO:0000313" key="2">
    <source>
        <dbReference type="EMBL" id="TLQ39265.1"/>
    </source>
</evidence>
<reference evidence="2 3" key="1">
    <citation type="submission" date="2019-05" db="EMBL/GenBank/DDBJ databases">
        <title>Streptomyces marianii sp. nov., a novel marine actinomycete from southern coast of India.</title>
        <authorList>
            <person name="Iniyan A.M."/>
            <person name="Wink J."/>
            <person name="Ramprasad E."/>
            <person name="Ramana C.V."/>
            <person name="Bunk B."/>
            <person name="Sproer C."/>
            <person name="Joseph F.-J.R.S."/>
            <person name="Vincent S.G.P."/>
        </authorList>
    </citation>
    <scope>NUCLEOTIDE SEQUENCE [LARGE SCALE GENOMIC DNA]</scope>
    <source>
        <strain evidence="2 3">ICN19</strain>
    </source>
</reference>
<dbReference type="Proteomes" id="UP000305921">
    <property type="component" value="Unassembled WGS sequence"/>
</dbReference>
<dbReference type="InterPro" id="IPR027417">
    <property type="entry name" value="P-loop_NTPase"/>
</dbReference>
<dbReference type="Gene3D" id="3.40.50.300">
    <property type="entry name" value="P-loop containing nucleotide triphosphate hydrolases"/>
    <property type="match status" value="1"/>
</dbReference>